<name>A0ABD3SSH8_9STRA</name>
<comment type="caution">
    <text evidence="7">The sequence shown here is derived from an EMBL/GenBank/DDBJ whole genome shotgun (WGS) entry which is preliminary data.</text>
</comment>
<evidence type="ECO:0000256" key="5">
    <source>
        <dbReference type="ARBA" id="ARBA00023180"/>
    </source>
</evidence>
<dbReference type="PANTHER" id="PTHR11010:SF38">
    <property type="entry name" value="LYSOSOMAL PRO-X CARBOXYPEPTIDASE"/>
    <property type="match status" value="1"/>
</dbReference>
<gene>
    <name evidence="7" type="ORF">ACHAXA_005052</name>
</gene>
<evidence type="ECO:0000256" key="2">
    <source>
        <dbReference type="ARBA" id="ARBA00022670"/>
    </source>
</evidence>
<keyword evidence="2" id="KW-0645">Protease</keyword>
<dbReference type="InterPro" id="IPR008758">
    <property type="entry name" value="Peptidase_S28"/>
</dbReference>
<dbReference type="EMBL" id="JALLPB020000005">
    <property type="protein sequence ID" value="KAL3827306.1"/>
    <property type="molecule type" value="Genomic_DNA"/>
</dbReference>
<keyword evidence="5" id="KW-0325">Glycoprotein</keyword>
<dbReference type="AlphaFoldDB" id="A0ABD3SSH8"/>
<reference evidence="7 8" key="1">
    <citation type="submission" date="2024-10" db="EMBL/GenBank/DDBJ databases">
        <title>Updated reference genomes for cyclostephanoid diatoms.</title>
        <authorList>
            <person name="Roberts W.R."/>
            <person name="Alverson A.J."/>
        </authorList>
    </citation>
    <scope>NUCLEOTIDE SEQUENCE [LARGE SCALE GENOMIC DNA]</scope>
    <source>
        <strain evidence="7 8">AJA228-03</strain>
    </source>
</reference>
<evidence type="ECO:0000313" key="7">
    <source>
        <dbReference type="EMBL" id="KAL3827306.1"/>
    </source>
</evidence>
<dbReference type="Proteomes" id="UP001530377">
    <property type="component" value="Unassembled WGS sequence"/>
</dbReference>
<keyword evidence="8" id="KW-1185">Reference proteome</keyword>
<dbReference type="GO" id="GO:0008233">
    <property type="term" value="F:peptidase activity"/>
    <property type="evidence" value="ECO:0007669"/>
    <property type="project" value="UniProtKB-KW"/>
</dbReference>
<dbReference type="PANTHER" id="PTHR11010">
    <property type="entry name" value="PROTEASE S28 PRO-X CARBOXYPEPTIDASE-RELATED"/>
    <property type="match status" value="1"/>
</dbReference>
<organism evidence="7 8">
    <name type="scientific">Cyclostephanos tholiformis</name>
    <dbReference type="NCBI Taxonomy" id="382380"/>
    <lineage>
        <taxon>Eukaryota</taxon>
        <taxon>Sar</taxon>
        <taxon>Stramenopiles</taxon>
        <taxon>Ochrophyta</taxon>
        <taxon>Bacillariophyta</taxon>
        <taxon>Coscinodiscophyceae</taxon>
        <taxon>Thalassiosirophycidae</taxon>
        <taxon>Stephanodiscales</taxon>
        <taxon>Stephanodiscaceae</taxon>
        <taxon>Cyclostephanos</taxon>
    </lineage>
</organism>
<dbReference type="Gene3D" id="1.20.120.980">
    <property type="entry name" value="Serine carboxypeptidase S28, SKS domain"/>
    <property type="match status" value="1"/>
</dbReference>
<accession>A0ABD3SSH8</accession>
<sequence length="656" mass="72430">MFAAISHLLPPWIKISGGGAGNGGYAPVPDYGNGEEDDDDNGMIEIEASSATSTTNSPPPACGGGYHDYDDDVAAATKKAVAGRPSASSSTRGLMPSPPSAKITLLALLLSTFLVYREVVHRRSASSSSSSSSSSSITAQHRDTTNVARFYDDQLVDHDHPQTTSRWKHRYYESTTYFGGPGHPILLIVGGEGATNDGILYPFVAGVLAKKFRAAVVQPEHRFYGPYPPVPYDDVTPKTLLDIFTPDQAMRDMLRLVTVHLRGAGMSLGGCSSDRNSRRYCPLITVGASYPGFLSSLFRIVHPDLVDAAYASSAPLLMYAQISENTGYYDIVTHAADATSPGCAHSVRTTLAEIERVVMSSRDVDDAARNVGVCGGDKLPTSLRRKRDLINALNLMAVYGFANYDMENYPPGTNTSMYRICRVFQDPDMDSVRTMRAYLRGQLLERWEDDNGCDMSTVVCTDEQREEYLRATYGDGDCFDMRPELDDDVVPDAYEEIYDGLKYDDMRMWDFQTCTNVIFLAGQSNTSMFLESEATYDDLAKDCSDMFGRDVVPRPTELNDRWHFAPGHDLVNVANASRILFTNGLLDMWSGGSYLEDLSPTIPVINFVEGAHHSDLTHTSLEYDEEHDTDEIRAGKERIAEILGSWIEEIRVRMVN</sequence>
<evidence type="ECO:0000256" key="1">
    <source>
        <dbReference type="ARBA" id="ARBA00011079"/>
    </source>
</evidence>
<dbReference type="InterPro" id="IPR029058">
    <property type="entry name" value="AB_hydrolase_fold"/>
</dbReference>
<comment type="similarity">
    <text evidence="1">Belongs to the peptidase S28 family.</text>
</comment>
<dbReference type="Gene3D" id="3.40.50.1820">
    <property type="entry name" value="alpha/beta hydrolase"/>
    <property type="match status" value="1"/>
</dbReference>
<dbReference type="Pfam" id="PF05577">
    <property type="entry name" value="Peptidase_S28"/>
    <property type="match status" value="1"/>
</dbReference>
<keyword evidence="4" id="KW-0378">Hydrolase</keyword>
<dbReference type="InterPro" id="IPR042269">
    <property type="entry name" value="Ser_carbopepase_S28_SKS"/>
</dbReference>
<protein>
    <submittedName>
        <fullName evidence="7">Uncharacterized protein</fullName>
    </submittedName>
</protein>
<evidence type="ECO:0000313" key="8">
    <source>
        <dbReference type="Proteomes" id="UP001530377"/>
    </source>
</evidence>
<feature type="region of interest" description="Disordered" evidence="6">
    <location>
        <begin position="77"/>
        <end position="97"/>
    </location>
</feature>
<dbReference type="SUPFAM" id="SSF53474">
    <property type="entry name" value="alpha/beta-Hydrolases"/>
    <property type="match status" value="1"/>
</dbReference>
<evidence type="ECO:0000256" key="6">
    <source>
        <dbReference type="SAM" id="MobiDB-lite"/>
    </source>
</evidence>
<feature type="region of interest" description="Disordered" evidence="6">
    <location>
        <begin position="50"/>
        <end position="69"/>
    </location>
</feature>
<dbReference type="GO" id="GO:0006508">
    <property type="term" value="P:proteolysis"/>
    <property type="evidence" value="ECO:0007669"/>
    <property type="project" value="UniProtKB-KW"/>
</dbReference>
<keyword evidence="3" id="KW-0732">Signal</keyword>
<evidence type="ECO:0000256" key="3">
    <source>
        <dbReference type="ARBA" id="ARBA00022729"/>
    </source>
</evidence>
<proteinExistence type="inferred from homology"/>
<evidence type="ECO:0000256" key="4">
    <source>
        <dbReference type="ARBA" id="ARBA00022801"/>
    </source>
</evidence>